<comment type="caution">
    <text evidence="3">The sequence shown here is derived from an EMBL/GenBank/DDBJ whole genome shotgun (WGS) entry which is preliminary data.</text>
</comment>
<dbReference type="Proteomes" id="UP001149079">
    <property type="component" value="Unassembled WGS sequence"/>
</dbReference>
<dbReference type="InterPro" id="IPR040442">
    <property type="entry name" value="Pyrv_kinase-like_dom_sf"/>
</dbReference>
<reference evidence="3" key="2">
    <citation type="journal article" date="2023" name="IMA Fungus">
        <title>Comparative genomic study of the Penicillium genus elucidates a diverse pangenome and 15 lateral gene transfer events.</title>
        <authorList>
            <person name="Petersen C."/>
            <person name="Sorensen T."/>
            <person name="Nielsen M.R."/>
            <person name="Sondergaard T.E."/>
            <person name="Sorensen J.L."/>
            <person name="Fitzpatrick D.A."/>
            <person name="Frisvad J.C."/>
            <person name="Nielsen K.L."/>
        </authorList>
    </citation>
    <scope>NUCLEOTIDE SEQUENCE</scope>
    <source>
        <strain evidence="3">IBT 22155</strain>
    </source>
</reference>
<evidence type="ECO:0000256" key="2">
    <source>
        <dbReference type="ARBA" id="ARBA00061405"/>
    </source>
</evidence>
<dbReference type="PANTHER" id="PTHR42905">
    <property type="entry name" value="PHOSPHOENOLPYRUVATE CARBOXYLASE"/>
    <property type="match status" value="1"/>
</dbReference>
<dbReference type="GeneID" id="81408059"/>
<dbReference type="OrthoDB" id="1923844at2759"/>
<dbReference type="PROSITE" id="PS00161">
    <property type="entry name" value="ISOCITRATE_LYASE"/>
    <property type="match status" value="1"/>
</dbReference>
<dbReference type="FunFam" id="3.20.20.60:FF:000009">
    <property type="entry name" value="2-methylisocitrate lyase"/>
    <property type="match status" value="1"/>
</dbReference>
<dbReference type="InterPro" id="IPR039556">
    <property type="entry name" value="ICL/PEPM"/>
</dbReference>
<protein>
    <submittedName>
        <fullName evidence="3">Uncharacterized protein</fullName>
    </submittedName>
</protein>
<evidence type="ECO:0000313" key="4">
    <source>
        <dbReference type="Proteomes" id="UP001149079"/>
    </source>
</evidence>
<reference evidence="3" key="1">
    <citation type="submission" date="2022-11" db="EMBL/GenBank/DDBJ databases">
        <authorList>
            <person name="Petersen C."/>
        </authorList>
    </citation>
    <scope>NUCLEOTIDE SEQUENCE</scope>
    <source>
        <strain evidence="3">IBT 22155</strain>
    </source>
</reference>
<dbReference type="Pfam" id="PF13714">
    <property type="entry name" value="PEP_mutase"/>
    <property type="match status" value="1"/>
</dbReference>
<sequence length="324" mass="34525">MESRGTALEDSLVESDALENRIVRPPTAVQKLRGLLTKKDSILLCPGIYDGLTARIALQTGFDCLYMSGAGTAMSRLGMPDLGIATLNDMSENAAMIASLDRNTPLIADADTGFGGPLMVGRTVAQYMTAGVAALHLEDQVVSKRCGHLKNKELVDEEEYLSRIRAAVMARERTPGDIVLIARSDALDSLGYDASVSRLKHAISLGADVAFLEGIKTKEQAMQICSDLAPTPVLLNMVHGGVTPKISAAEAKEMGFKIMIFPGFALKAVHDGVAAAAKELKETGDMAFDPSKNGRPQDIFNVCGLKECMEFDMAAGGRGYLEGV</sequence>
<dbReference type="EMBL" id="JAPQKL010000006">
    <property type="protein sequence ID" value="KAJ5124320.1"/>
    <property type="molecule type" value="Genomic_DNA"/>
</dbReference>
<dbReference type="CDD" id="cd00377">
    <property type="entry name" value="ICL_PEPM"/>
    <property type="match status" value="1"/>
</dbReference>
<dbReference type="InterPro" id="IPR018523">
    <property type="entry name" value="Isocitrate_lyase_ph_CS"/>
</dbReference>
<dbReference type="Gene3D" id="3.20.20.60">
    <property type="entry name" value="Phosphoenolpyruvate-binding domains"/>
    <property type="match status" value="1"/>
</dbReference>
<dbReference type="InterPro" id="IPR015813">
    <property type="entry name" value="Pyrv/PenolPyrv_kinase-like_dom"/>
</dbReference>
<organism evidence="3 4">
    <name type="scientific">Penicillium bovifimosum</name>
    <dbReference type="NCBI Taxonomy" id="126998"/>
    <lineage>
        <taxon>Eukaryota</taxon>
        <taxon>Fungi</taxon>
        <taxon>Dikarya</taxon>
        <taxon>Ascomycota</taxon>
        <taxon>Pezizomycotina</taxon>
        <taxon>Eurotiomycetes</taxon>
        <taxon>Eurotiomycetidae</taxon>
        <taxon>Eurotiales</taxon>
        <taxon>Aspergillaceae</taxon>
        <taxon>Penicillium</taxon>
    </lineage>
</organism>
<keyword evidence="4" id="KW-1185">Reference proteome</keyword>
<dbReference type="RefSeq" id="XP_056518719.1">
    <property type="nucleotide sequence ID" value="XM_056668889.1"/>
</dbReference>
<dbReference type="PANTHER" id="PTHR42905:SF2">
    <property type="entry name" value="PHOSPHOENOLPYRUVATE CARBOXYLASE FAMILY PROTEIN"/>
    <property type="match status" value="1"/>
</dbReference>
<comment type="similarity">
    <text evidence="2">Belongs to the isocitrate lyase/PEP mutase superfamily.</text>
</comment>
<evidence type="ECO:0000256" key="1">
    <source>
        <dbReference type="ARBA" id="ARBA00001050"/>
    </source>
</evidence>
<name>A0A9W9GP01_9EURO</name>
<proteinExistence type="inferred from homology"/>
<accession>A0A9W9GP01</accession>
<gene>
    <name evidence="3" type="ORF">N7515_008145</name>
</gene>
<dbReference type="GO" id="GO:0046421">
    <property type="term" value="F:methylisocitrate lyase activity"/>
    <property type="evidence" value="ECO:0007669"/>
    <property type="project" value="UniProtKB-EC"/>
</dbReference>
<comment type="catalytic activity">
    <reaction evidence="1">
        <text>(2S,3R)-3-hydroxybutane-1,2,3-tricarboxylate = pyruvate + succinate</text>
        <dbReference type="Rhea" id="RHEA:16809"/>
        <dbReference type="ChEBI" id="CHEBI:15361"/>
        <dbReference type="ChEBI" id="CHEBI:30031"/>
        <dbReference type="ChEBI" id="CHEBI:57429"/>
        <dbReference type="EC" id="4.1.3.30"/>
    </reaction>
</comment>
<dbReference type="AlphaFoldDB" id="A0A9W9GP01"/>
<evidence type="ECO:0000313" key="3">
    <source>
        <dbReference type="EMBL" id="KAJ5124320.1"/>
    </source>
</evidence>
<dbReference type="SUPFAM" id="SSF51621">
    <property type="entry name" value="Phosphoenolpyruvate/pyruvate domain"/>
    <property type="match status" value="1"/>
</dbReference>